<sequence length="340" mass="39189">MDLDDELTDDEDFLELVQHVRHPRAEHVFRERSNHYEKWNDEEFKARFRLSENVVRRIEDEIGDNITSVTMRSHALTASEMIFRMLRFLATGCFLQTTGDFNGVDKSTACRVIYKVARAIAPLSTRVINMPRSKEEITDVRQGFYNISRFPRCLGALNCAHVKIISPGKDNAEIFRNRKGYFSYNVQVVCDANLQIRNIVCRWLGSAHDAHIFRSSNLRAQFENANVATTAENLFNESQIRTRNPIKRCFGVWKRRFPILALGIRCKIENVEAIVVACAVLHNVACHMRDENPPVDDEIEAAVNIVFPENAVEDRQRAEGNDDVRNTLINEYFQNLLNVN</sequence>
<comment type="caution">
    <text evidence="1">The sequence shown here is derived from an EMBL/GenBank/DDBJ whole genome shotgun (WGS) entry which is preliminary data.</text>
</comment>
<proteinExistence type="predicted"/>
<name>A0ACB9SLW8_HOLOL</name>
<organism evidence="1 2">
    <name type="scientific">Holotrichia oblita</name>
    <name type="common">Chafer beetle</name>
    <dbReference type="NCBI Taxonomy" id="644536"/>
    <lineage>
        <taxon>Eukaryota</taxon>
        <taxon>Metazoa</taxon>
        <taxon>Ecdysozoa</taxon>
        <taxon>Arthropoda</taxon>
        <taxon>Hexapoda</taxon>
        <taxon>Insecta</taxon>
        <taxon>Pterygota</taxon>
        <taxon>Neoptera</taxon>
        <taxon>Endopterygota</taxon>
        <taxon>Coleoptera</taxon>
        <taxon>Polyphaga</taxon>
        <taxon>Scarabaeiformia</taxon>
        <taxon>Scarabaeidae</taxon>
        <taxon>Melolonthinae</taxon>
        <taxon>Holotrichia</taxon>
    </lineage>
</organism>
<accession>A0ACB9SLW8</accession>
<dbReference type="Proteomes" id="UP001056778">
    <property type="component" value="Chromosome 9"/>
</dbReference>
<protein>
    <submittedName>
        <fullName evidence="1">Uncharacterized protein</fullName>
    </submittedName>
</protein>
<keyword evidence="2" id="KW-1185">Reference proteome</keyword>
<evidence type="ECO:0000313" key="2">
    <source>
        <dbReference type="Proteomes" id="UP001056778"/>
    </source>
</evidence>
<reference evidence="1" key="1">
    <citation type="submission" date="2022-04" db="EMBL/GenBank/DDBJ databases">
        <title>Chromosome-scale genome assembly of Holotrichia oblita Faldermann.</title>
        <authorList>
            <person name="Rongchong L."/>
        </authorList>
    </citation>
    <scope>NUCLEOTIDE SEQUENCE</scope>
    <source>
        <strain evidence="1">81SQS9</strain>
    </source>
</reference>
<evidence type="ECO:0000313" key="1">
    <source>
        <dbReference type="EMBL" id="KAI4455685.1"/>
    </source>
</evidence>
<gene>
    <name evidence="1" type="ORF">MML48_9g00014051</name>
</gene>
<dbReference type="EMBL" id="CM043023">
    <property type="protein sequence ID" value="KAI4455685.1"/>
    <property type="molecule type" value="Genomic_DNA"/>
</dbReference>